<reference evidence="1 2" key="1">
    <citation type="journal article" date="2023" name="Nat. Commun.">
        <title>Origin of minicircular mitochondrial genomes in red algae.</title>
        <authorList>
            <person name="Lee Y."/>
            <person name="Cho C.H."/>
            <person name="Lee Y.M."/>
            <person name="Park S.I."/>
            <person name="Yang J.H."/>
            <person name="West J.A."/>
            <person name="Bhattacharya D."/>
            <person name="Yoon H.S."/>
        </authorList>
    </citation>
    <scope>NUCLEOTIDE SEQUENCE [LARGE SCALE GENOMIC DNA]</scope>
    <source>
        <strain evidence="1 2">CCMP1338</strain>
        <tissue evidence="1">Whole cell</tissue>
    </source>
</reference>
<keyword evidence="2" id="KW-1185">Reference proteome</keyword>
<dbReference type="AlphaFoldDB" id="A0AAV8USU7"/>
<organism evidence="1 2">
    <name type="scientific">Rhodosorus marinus</name>
    <dbReference type="NCBI Taxonomy" id="101924"/>
    <lineage>
        <taxon>Eukaryota</taxon>
        <taxon>Rhodophyta</taxon>
        <taxon>Stylonematophyceae</taxon>
        <taxon>Stylonematales</taxon>
        <taxon>Stylonemataceae</taxon>
        <taxon>Rhodosorus</taxon>
    </lineage>
</organism>
<protein>
    <submittedName>
        <fullName evidence="1">Uncharacterized protein</fullName>
    </submittedName>
</protein>
<sequence length="147" mass="16226">MTCEQLRIWEKVLGVVFVAAVASIVNALPVVDNVERIVVPISSLAECESRCTKNLQILMKQVNTHEWCGKVCGWIWIPSGQLESNSEAELGAGSNIPNDCFETYVRRCDMNSRGVLCYEACTSVCNSGTGATAIDPYKNFKFRVDGR</sequence>
<dbReference type="Proteomes" id="UP001157974">
    <property type="component" value="Unassembled WGS sequence"/>
</dbReference>
<name>A0AAV8USU7_9RHOD</name>
<proteinExistence type="predicted"/>
<comment type="caution">
    <text evidence="1">The sequence shown here is derived from an EMBL/GenBank/DDBJ whole genome shotgun (WGS) entry which is preliminary data.</text>
</comment>
<accession>A0AAV8USU7</accession>
<dbReference type="EMBL" id="JAMWBK010000004">
    <property type="protein sequence ID" value="KAJ8905614.1"/>
    <property type="molecule type" value="Genomic_DNA"/>
</dbReference>
<evidence type="ECO:0000313" key="2">
    <source>
        <dbReference type="Proteomes" id="UP001157974"/>
    </source>
</evidence>
<evidence type="ECO:0000313" key="1">
    <source>
        <dbReference type="EMBL" id="KAJ8905614.1"/>
    </source>
</evidence>
<gene>
    <name evidence="1" type="ORF">NDN08_002120</name>
</gene>